<protein>
    <submittedName>
        <fullName evidence="2">Uncharacterized protein</fullName>
    </submittedName>
</protein>
<feature type="compositionally biased region" description="Polar residues" evidence="1">
    <location>
        <begin position="36"/>
        <end position="56"/>
    </location>
</feature>
<gene>
    <name evidence="2" type="ORF">WDC_1802</name>
</gene>
<accession>A0A0D1A4L2</accession>
<proteinExistence type="predicted"/>
<reference evidence="2 3" key="1">
    <citation type="submission" date="2013-08" db="EMBL/GenBank/DDBJ databases">
        <title>Lactobacillus wasatchii sp. WDC04, a late gas producing bacteria isolated from aged chedder cheese.</title>
        <authorList>
            <person name="Oberg C.J."/>
            <person name="Culumber M."/>
            <person name="McMahon D.J."/>
            <person name="Broadbent J.R."/>
            <person name="Oberg T.S."/>
            <person name="Ortaki F."/>
        </authorList>
    </citation>
    <scope>NUCLEOTIDE SEQUENCE [LARGE SCALE GENOMIC DNA]</scope>
    <source>
        <strain evidence="2 3">WDC04</strain>
    </source>
</reference>
<evidence type="ECO:0000313" key="3">
    <source>
        <dbReference type="Proteomes" id="UP000032279"/>
    </source>
</evidence>
<organism evidence="2 3">
    <name type="scientific">Paucilactobacillus wasatchensis</name>
    <dbReference type="NCBI Taxonomy" id="1335616"/>
    <lineage>
        <taxon>Bacteria</taxon>
        <taxon>Bacillati</taxon>
        <taxon>Bacillota</taxon>
        <taxon>Bacilli</taxon>
        <taxon>Lactobacillales</taxon>
        <taxon>Lactobacillaceae</taxon>
        <taxon>Paucilactobacillus</taxon>
    </lineage>
</organism>
<sequence>MGKKDRRLNIIWGVVAIVTLTAVLTGCGGSDESKSDQSSTNSTGSAKQSKSKTIQLTFMGDDT</sequence>
<name>A0A0D1A4L2_9LACO</name>
<dbReference type="PATRIC" id="fig|1335616.4.peg.1813"/>
<dbReference type="Proteomes" id="UP000032279">
    <property type="component" value="Unassembled WGS sequence"/>
</dbReference>
<dbReference type="AlphaFoldDB" id="A0A0D1A4L2"/>
<feature type="region of interest" description="Disordered" evidence="1">
    <location>
        <begin position="28"/>
        <end position="63"/>
    </location>
</feature>
<comment type="caution">
    <text evidence="2">The sequence shown here is derived from an EMBL/GenBank/DDBJ whole genome shotgun (WGS) entry which is preliminary data.</text>
</comment>
<evidence type="ECO:0000256" key="1">
    <source>
        <dbReference type="SAM" id="MobiDB-lite"/>
    </source>
</evidence>
<dbReference type="EMBL" id="AWTT01000067">
    <property type="protein sequence ID" value="KIS02622.1"/>
    <property type="molecule type" value="Genomic_DNA"/>
</dbReference>
<keyword evidence="3" id="KW-1185">Reference proteome</keyword>
<dbReference type="PROSITE" id="PS51257">
    <property type="entry name" value="PROKAR_LIPOPROTEIN"/>
    <property type="match status" value="1"/>
</dbReference>
<dbReference type="RefSeq" id="WP_044011494.1">
    <property type="nucleotide sequence ID" value="NZ_AWTT01000067.1"/>
</dbReference>
<evidence type="ECO:0000313" key="2">
    <source>
        <dbReference type="EMBL" id="KIS02622.1"/>
    </source>
</evidence>